<dbReference type="PANTHER" id="PTHR30461">
    <property type="entry name" value="DNA-INVERTASE FROM LAMBDOID PROPHAGE"/>
    <property type="match status" value="1"/>
</dbReference>
<feature type="domain" description="Recombinase" evidence="4">
    <location>
        <begin position="167"/>
        <end position="289"/>
    </location>
</feature>
<protein>
    <submittedName>
        <fullName evidence="5">Uncharacterized protein</fullName>
    </submittedName>
</protein>
<dbReference type="InterPro" id="IPR050639">
    <property type="entry name" value="SSR_resolvase"/>
</dbReference>
<dbReference type="PROSITE" id="PS51736">
    <property type="entry name" value="RECOMBINASES_3"/>
    <property type="match status" value="1"/>
</dbReference>
<evidence type="ECO:0000256" key="2">
    <source>
        <dbReference type="SAM" id="MobiDB-lite"/>
    </source>
</evidence>
<evidence type="ECO:0000259" key="3">
    <source>
        <dbReference type="PROSITE" id="PS51736"/>
    </source>
</evidence>
<evidence type="ECO:0000313" key="6">
    <source>
        <dbReference type="Proteomes" id="UP000075635"/>
    </source>
</evidence>
<name>A0A150RTI2_SORCE</name>
<organism evidence="5 6">
    <name type="scientific">Sorangium cellulosum</name>
    <name type="common">Polyangium cellulosum</name>
    <dbReference type="NCBI Taxonomy" id="56"/>
    <lineage>
        <taxon>Bacteria</taxon>
        <taxon>Pseudomonadati</taxon>
        <taxon>Myxococcota</taxon>
        <taxon>Polyangia</taxon>
        <taxon>Polyangiales</taxon>
        <taxon>Polyangiaceae</taxon>
        <taxon>Sorangium</taxon>
    </lineage>
</organism>
<comment type="caution">
    <text evidence="5">The sequence shown here is derived from an EMBL/GenBank/DDBJ whole genome shotgun (WGS) entry which is preliminary data.</text>
</comment>
<dbReference type="InterPro" id="IPR036162">
    <property type="entry name" value="Resolvase-like_N_sf"/>
</dbReference>
<dbReference type="Pfam" id="PF00239">
    <property type="entry name" value="Resolvase"/>
    <property type="match status" value="1"/>
</dbReference>
<dbReference type="Gene3D" id="3.40.50.1390">
    <property type="entry name" value="Resolvase, N-terminal catalytic domain"/>
    <property type="match status" value="1"/>
</dbReference>
<feature type="coiled-coil region" evidence="1">
    <location>
        <begin position="414"/>
        <end position="441"/>
    </location>
</feature>
<evidence type="ECO:0000313" key="5">
    <source>
        <dbReference type="EMBL" id="KYF83481.1"/>
    </source>
</evidence>
<dbReference type="Pfam" id="PF13408">
    <property type="entry name" value="Zn_ribbon_recom"/>
    <property type="match status" value="1"/>
</dbReference>
<accession>A0A150RTI2</accession>
<dbReference type="SMART" id="SM00857">
    <property type="entry name" value="Resolvase"/>
    <property type="match status" value="1"/>
</dbReference>
<gene>
    <name evidence="5" type="ORF">BE17_17760</name>
</gene>
<dbReference type="Pfam" id="PF07508">
    <property type="entry name" value="Recombinase"/>
    <property type="match status" value="1"/>
</dbReference>
<dbReference type="GO" id="GO:0000150">
    <property type="term" value="F:DNA strand exchange activity"/>
    <property type="evidence" value="ECO:0007669"/>
    <property type="project" value="InterPro"/>
</dbReference>
<dbReference type="Gene3D" id="3.90.1750.20">
    <property type="entry name" value="Putative Large Serine Recombinase, Chain B, Domain 2"/>
    <property type="match status" value="1"/>
</dbReference>
<sequence>MKDATPNTAIRRTLGYPRVSTREQEIAGVSLDAQAERIANYCRLHALPEPILFPEVESGGEENEANRKKVAALLADVRRGDMVIVTDIDRFGRDVVFIVKNVRQIMRKGAVFVAIDKGFDSRSPMAEDTLANWAVGAEQERRRIKERTEGGRKHLRVQGYFVEGQPPFGYERQPKPKGTKTPLPLRVVPEHAAVVRRMFALSLEGCSVLEIARRLRQEYGNIKAFGRAWVLIALRNRVYTGRIAKTAVRPQATRGAVQLPAEWIPAHEAIVDDETFNNVQLALRDRRRGRKPQAESATANHLLRSICRCAECGGSVAAIPPSRSGRHKVGYYVCRGHVEQKEKGARCKSSAYLRQPDADAAVGEQFLAFARSLLTSLTRPPRQVEKPDFAAQRREVKIARQRVVEFVAKGLFTVEDVKVELNRLDDALAAIEAKEAEFKETAGNDTIETRKHAHAYVQQIVDEWTILQVDVQRALIRAFALKVEATKDKQIRITWRDPSQISAAHGAQELPALRPAPAAAAPPAPSLITSMSPIVAALPAPTMSARDYLGSPERAVAPVQRRKS</sequence>
<evidence type="ECO:0000256" key="1">
    <source>
        <dbReference type="SAM" id="Coils"/>
    </source>
</evidence>
<dbReference type="Proteomes" id="UP000075635">
    <property type="component" value="Unassembled WGS sequence"/>
</dbReference>
<dbReference type="EMBL" id="JEMB01002105">
    <property type="protein sequence ID" value="KYF83481.1"/>
    <property type="molecule type" value="Genomic_DNA"/>
</dbReference>
<dbReference type="PROSITE" id="PS51737">
    <property type="entry name" value="RECOMBINASE_DNA_BIND"/>
    <property type="match status" value="1"/>
</dbReference>
<dbReference type="SUPFAM" id="SSF53041">
    <property type="entry name" value="Resolvase-like"/>
    <property type="match status" value="1"/>
</dbReference>
<evidence type="ECO:0000259" key="4">
    <source>
        <dbReference type="PROSITE" id="PS51737"/>
    </source>
</evidence>
<feature type="region of interest" description="Disordered" evidence="2">
    <location>
        <begin position="544"/>
        <end position="564"/>
    </location>
</feature>
<feature type="domain" description="Resolvase/invertase-type recombinase catalytic" evidence="3">
    <location>
        <begin position="12"/>
        <end position="159"/>
    </location>
</feature>
<keyword evidence="1" id="KW-0175">Coiled coil</keyword>
<dbReference type="InterPro" id="IPR011109">
    <property type="entry name" value="DNA_bind_recombinase_dom"/>
</dbReference>
<dbReference type="CDD" id="cd03768">
    <property type="entry name" value="SR_ResInv"/>
    <property type="match status" value="1"/>
</dbReference>
<reference evidence="5 6" key="1">
    <citation type="submission" date="2014-02" db="EMBL/GenBank/DDBJ databases">
        <title>The small core and large imbalanced accessory genome model reveals a collaborative survival strategy of Sorangium cellulosum strains in nature.</title>
        <authorList>
            <person name="Han K."/>
            <person name="Peng R."/>
            <person name="Blom J."/>
            <person name="Li Y.-Z."/>
        </authorList>
    </citation>
    <scope>NUCLEOTIDE SEQUENCE [LARGE SCALE GENOMIC DNA]</scope>
    <source>
        <strain evidence="5 6">So0011-07</strain>
    </source>
</reference>
<dbReference type="GO" id="GO:0003677">
    <property type="term" value="F:DNA binding"/>
    <property type="evidence" value="ECO:0007669"/>
    <property type="project" value="InterPro"/>
</dbReference>
<dbReference type="InterPro" id="IPR038109">
    <property type="entry name" value="DNA_bind_recomb_sf"/>
</dbReference>
<dbReference type="PANTHER" id="PTHR30461:SF23">
    <property type="entry name" value="DNA RECOMBINASE-RELATED"/>
    <property type="match status" value="1"/>
</dbReference>
<proteinExistence type="predicted"/>
<dbReference type="AlphaFoldDB" id="A0A150RTI2"/>
<dbReference type="InterPro" id="IPR025827">
    <property type="entry name" value="Zn_ribbon_recom_dom"/>
</dbReference>
<dbReference type="InterPro" id="IPR006119">
    <property type="entry name" value="Resolv_N"/>
</dbReference>